<dbReference type="PANTHER" id="PTHR30006:SF15">
    <property type="entry name" value="IRON-UTILIZATION PERIPLASMIC PROTEIN"/>
    <property type="match status" value="1"/>
</dbReference>
<protein>
    <submittedName>
        <fullName evidence="4">Fe(3+) ABC transporter substrate-binding protein</fullName>
    </submittedName>
</protein>
<dbReference type="PIRSF" id="PIRSF002825">
    <property type="entry name" value="CfbpA"/>
    <property type="match status" value="1"/>
</dbReference>
<keyword evidence="2 3" id="KW-0732">Signal</keyword>
<dbReference type="Pfam" id="PF13416">
    <property type="entry name" value="SBP_bac_8"/>
    <property type="match status" value="1"/>
</dbReference>
<sequence length="337" mass="36523">MKSVKYLASALLVGASALMAAGEVNLYSHRHYDTDRELYKTFETQTGIKVNVVHAKAEELLARLKIEGDNSPADVFITSDVGNLYDAKAAGVLQSVSSKTLNEIIPEHLRDTDGQWYGLTKRARVIMYNKEKVDPATLSTFEALGDANFPYKIAMRTSANAYNKSLIGAMIAHHGEAGALAWAKGVVANMARAPKGNDRDQIRAAASGEADVAVANTYYVGRFVTSSDPADREVAQKVGIFFPNQNDRGTHVNISGAGVTKSAKNKENAMKLLEFLVSPEAQKNFAHANFEYPVNSAVEISPVVKAWGTFKEDTLPLSAVGENGVKSVKIAQEAQWK</sequence>
<comment type="caution">
    <text evidence="4">The sequence shown here is derived from an EMBL/GenBank/DDBJ whole genome shotgun (WGS) entry which is preliminary data.</text>
</comment>
<name>A0ABS2WNM4_9BACT</name>
<evidence type="ECO:0000256" key="2">
    <source>
        <dbReference type="ARBA" id="ARBA00022729"/>
    </source>
</evidence>
<dbReference type="InterPro" id="IPR026045">
    <property type="entry name" value="Ferric-bd"/>
</dbReference>
<keyword evidence="5" id="KW-1185">Reference proteome</keyword>
<dbReference type="RefSeq" id="WP_205457641.1">
    <property type="nucleotide sequence ID" value="NZ_JAFHKK010000001.1"/>
</dbReference>
<proteinExistence type="inferred from homology"/>
<dbReference type="Gene3D" id="3.40.190.10">
    <property type="entry name" value="Periplasmic binding protein-like II"/>
    <property type="match status" value="2"/>
</dbReference>
<reference evidence="4 5" key="2">
    <citation type="submission" date="2021-02" db="EMBL/GenBank/DDBJ databases">
        <title>Sulfurospirillum tamanensis sp. nov.</title>
        <authorList>
            <person name="Frolova A."/>
            <person name="Merkel A."/>
            <person name="Slobodkin A."/>
        </authorList>
    </citation>
    <scope>NUCLEOTIDE SEQUENCE [LARGE SCALE GENOMIC DNA]</scope>
    <source>
        <strain evidence="4 5">T05b</strain>
    </source>
</reference>
<dbReference type="SUPFAM" id="SSF53850">
    <property type="entry name" value="Periplasmic binding protein-like II"/>
    <property type="match status" value="1"/>
</dbReference>
<gene>
    <name evidence="4" type="ORF">JWV37_00270</name>
</gene>
<dbReference type="InterPro" id="IPR006059">
    <property type="entry name" value="SBP"/>
</dbReference>
<dbReference type="PANTHER" id="PTHR30006">
    <property type="entry name" value="THIAMINE-BINDING PERIPLASMIC PROTEIN-RELATED"/>
    <property type="match status" value="1"/>
</dbReference>
<organism evidence="4 5">
    <name type="scientific">Sulfurospirillum tamanense</name>
    <dbReference type="NCBI Taxonomy" id="2813362"/>
    <lineage>
        <taxon>Bacteria</taxon>
        <taxon>Pseudomonadati</taxon>
        <taxon>Campylobacterota</taxon>
        <taxon>Epsilonproteobacteria</taxon>
        <taxon>Campylobacterales</taxon>
        <taxon>Sulfurospirillaceae</taxon>
        <taxon>Sulfurospirillum</taxon>
    </lineage>
</organism>
<reference evidence="4 5" key="3">
    <citation type="submission" date="2021-02" db="EMBL/GenBank/DDBJ databases">
        <authorList>
            <person name="Merkel A.Y."/>
        </authorList>
    </citation>
    <scope>NUCLEOTIDE SEQUENCE [LARGE SCALE GENOMIC DNA]</scope>
    <source>
        <strain evidence="4 5">T05b</strain>
    </source>
</reference>
<dbReference type="CDD" id="cd13542">
    <property type="entry name" value="PBP2_FutA1_ilke"/>
    <property type="match status" value="1"/>
</dbReference>
<dbReference type="Proteomes" id="UP000703590">
    <property type="component" value="Unassembled WGS sequence"/>
</dbReference>
<feature type="chain" id="PRO_5046389162" evidence="3">
    <location>
        <begin position="21"/>
        <end position="337"/>
    </location>
</feature>
<dbReference type="EMBL" id="JAFHKK010000001">
    <property type="protein sequence ID" value="MBN2963201.1"/>
    <property type="molecule type" value="Genomic_DNA"/>
</dbReference>
<accession>A0ABS2WNM4</accession>
<evidence type="ECO:0000256" key="1">
    <source>
        <dbReference type="ARBA" id="ARBA00008520"/>
    </source>
</evidence>
<evidence type="ECO:0000256" key="3">
    <source>
        <dbReference type="SAM" id="SignalP"/>
    </source>
</evidence>
<evidence type="ECO:0000313" key="4">
    <source>
        <dbReference type="EMBL" id="MBN2963201.1"/>
    </source>
</evidence>
<comment type="similarity">
    <text evidence="1">Belongs to the bacterial solute-binding protein 1 family.</text>
</comment>
<reference evidence="5" key="1">
    <citation type="submission" date="2021-02" db="EMBL/GenBank/DDBJ databases">
        <title>Sulfurospirillum tamanensis sp. nov.</title>
        <authorList>
            <person name="Merkel A.Y."/>
        </authorList>
    </citation>
    <scope>NUCLEOTIDE SEQUENCE [LARGE SCALE GENOMIC DNA]</scope>
    <source>
        <strain evidence="5">T05b</strain>
    </source>
</reference>
<evidence type="ECO:0000313" key="5">
    <source>
        <dbReference type="Proteomes" id="UP000703590"/>
    </source>
</evidence>
<feature type="signal peptide" evidence="3">
    <location>
        <begin position="1"/>
        <end position="20"/>
    </location>
</feature>